<dbReference type="EMBL" id="HBUE01243518">
    <property type="protein sequence ID" value="CAG6550632.1"/>
    <property type="molecule type" value="Transcribed_RNA"/>
</dbReference>
<reference evidence="1" key="1">
    <citation type="submission" date="2021-05" db="EMBL/GenBank/DDBJ databases">
        <authorList>
            <person name="Alioto T."/>
            <person name="Alioto T."/>
            <person name="Gomez Garrido J."/>
        </authorList>
    </citation>
    <scope>NUCLEOTIDE SEQUENCE</scope>
</reference>
<organism evidence="1">
    <name type="scientific">Culex pipiens</name>
    <name type="common">House mosquito</name>
    <dbReference type="NCBI Taxonomy" id="7175"/>
    <lineage>
        <taxon>Eukaryota</taxon>
        <taxon>Metazoa</taxon>
        <taxon>Ecdysozoa</taxon>
        <taxon>Arthropoda</taxon>
        <taxon>Hexapoda</taxon>
        <taxon>Insecta</taxon>
        <taxon>Pterygota</taxon>
        <taxon>Neoptera</taxon>
        <taxon>Endopterygota</taxon>
        <taxon>Diptera</taxon>
        <taxon>Nematocera</taxon>
        <taxon>Culicoidea</taxon>
        <taxon>Culicidae</taxon>
        <taxon>Culicinae</taxon>
        <taxon>Culicini</taxon>
        <taxon>Culex</taxon>
        <taxon>Culex</taxon>
    </lineage>
</organism>
<sequence>MKLFFDFFNEHSVTLTQTLVHQARYQESPLTISPKPAMLSAALPPFSATSSQEKFSPGTISSKPSSLYGFVVSNAPTGASSNSSKVTGIIATLSSPSNPICFSTVT</sequence>
<dbReference type="EMBL" id="HBUE01350612">
    <property type="protein sequence ID" value="CAG6602926.1"/>
    <property type="molecule type" value="Transcribed_RNA"/>
</dbReference>
<accession>A0A8D8IEH2</accession>
<evidence type="ECO:0000313" key="1">
    <source>
        <dbReference type="EMBL" id="CAG6550631.1"/>
    </source>
</evidence>
<dbReference type="EMBL" id="HBUE01137570">
    <property type="protein sequence ID" value="CAG6499291.1"/>
    <property type="molecule type" value="Transcribed_RNA"/>
</dbReference>
<name>A0A8D8IEH2_CULPI</name>
<dbReference type="AlphaFoldDB" id="A0A8D8IEH2"/>
<dbReference type="EMBL" id="HBUE01243515">
    <property type="protein sequence ID" value="CAG6550631.1"/>
    <property type="molecule type" value="Transcribed_RNA"/>
</dbReference>
<protein>
    <submittedName>
        <fullName evidence="1">(northern house mosquito) hypothetical protein</fullName>
    </submittedName>
</protein>
<proteinExistence type="predicted"/>
<dbReference type="EMBL" id="HBUE01350609">
    <property type="protein sequence ID" value="CAG6602925.1"/>
    <property type="molecule type" value="Transcribed_RNA"/>
</dbReference>